<dbReference type="SFLD" id="SFLDG01129">
    <property type="entry name" value="C1.5:_HAD__Beta-PGM__Phosphata"/>
    <property type="match status" value="1"/>
</dbReference>
<comment type="caution">
    <text evidence="1">The sequence shown here is derived from an EMBL/GenBank/DDBJ whole genome shotgun (WGS) entry which is preliminary data.</text>
</comment>
<dbReference type="InterPro" id="IPR006439">
    <property type="entry name" value="HAD-SF_hydro_IA"/>
</dbReference>
<dbReference type="PANTHER" id="PTHR43611">
    <property type="entry name" value="ALPHA-D-GLUCOSE 1-PHOSPHATE PHOSPHATASE"/>
    <property type="match status" value="1"/>
</dbReference>
<evidence type="ECO:0000313" key="2">
    <source>
        <dbReference type="Proteomes" id="UP000886520"/>
    </source>
</evidence>
<dbReference type="SFLD" id="SFLDS00003">
    <property type="entry name" value="Haloacid_Dehalogenase"/>
    <property type="match status" value="1"/>
</dbReference>
<dbReference type="InterPro" id="IPR023214">
    <property type="entry name" value="HAD_sf"/>
</dbReference>
<dbReference type="SUPFAM" id="SSF56784">
    <property type="entry name" value="HAD-like"/>
    <property type="match status" value="1"/>
</dbReference>
<keyword evidence="2" id="KW-1185">Reference proteome</keyword>
<protein>
    <submittedName>
        <fullName evidence="1">Uncharacterized protein</fullName>
    </submittedName>
</protein>
<dbReference type="Gene3D" id="3.40.50.1000">
    <property type="entry name" value="HAD superfamily/HAD-like"/>
    <property type="match status" value="1"/>
</dbReference>
<dbReference type="PANTHER" id="PTHR43611:SF3">
    <property type="entry name" value="FLAVIN MONONUCLEOTIDE HYDROLASE 1, CHLOROPLATIC"/>
    <property type="match status" value="1"/>
</dbReference>
<dbReference type="Proteomes" id="UP000886520">
    <property type="component" value="Chromosome 15"/>
</dbReference>
<reference evidence="1" key="1">
    <citation type="submission" date="2021-01" db="EMBL/GenBank/DDBJ databases">
        <title>Adiantum capillus-veneris genome.</title>
        <authorList>
            <person name="Fang Y."/>
            <person name="Liao Q."/>
        </authorList>
    </citation>
    <scope>NUCLEOTIDE SEQUENCE</scope>
    <source>
        <strain evidence="1">H3</strain>
        <tissue evidence="1">Leaf</tissue>
    </source>
</reference>
<dbReference type="PRINTS" id="PR00413">
    <property type="entry name" value="HADHALOGNASE"/>
</dbReference>
<evidence type="ECO:0000313" key="1">
    <source>
        <dbReference type="EMBL" id="KAI5069386.1"/>
    </source>
</evidence>
<dbReference type="OrthoDB" id="2012566at2759"/>
<accession>A0A9D4ZE73</accession>
<dbReference type="NCBIfam" id="TIGR01509">
    <property type="entry name" value="HAD-SF-IA-v3"/>
    <property type="match status" value="1"/>
</dbReference>
<dbReference type="AlphaFoldDB" id="A0A9D4ZE73"/>
<gene>
    <name evidence="1" type="ORF">GOP47_0015687</name>
</gene>
<sequence>MAATTSVVGTMGNRSHVLLFDVMGTVVRDPFYHDIPAFFGISLKELLQIKHPTAWIDFEKGLINEEELVANFFKDKRSFDANGLKTCVTNGYEYLEGVESVLDRLKAKGYQMHAFTNYPSWYKLIEQKLELSKYLTWTFVSCHTGKRKPDPEAFVDAARQLGLSPSDIIFIDDQSMNVQAAIQTGMIGLTFEGSEKLETDLQTLGISL</sequence>
<organism evidence="1 2">
    <name type="scientific">Adiantum capillus-veneris</name>
    <name type="common">Maidenhair fern</name>
    <dbReference type="NCBI Taxonomy" id="13818"/>
    <lineage>
        <taxon>Eukaryota</taxon>
        <taxon>Viridiplantae</taxon>
        <taxon>Streptophyta</taxon>
        <taxon>Embryophyta</taxon>
        <taxon>Tracheophyta</taxon>
        <taxon>Polypodiopsida</taxon>
        <taxon>Polypodiidae</taxon>
        <taxon>Polypodiales</taxon>
        <taxon>Pteridineae</taxon>
        <taxon>Pteridaceae</taxon>
        <taxon>Vittarioideae</taxon>
        <taxon>Adiantum</taxon>
    </lineage>
</organism>
<dbReference type="InterPro" id="IPR036412">
    <property type="entry name" value="HAD-like_sf"/>
</dbReference>
<proteinExistence type="predicted"/>
<name>A0A9D4ZE73_ADICA</name>
<dbReference type="Pfam" id="PF00702">
    <property type="entry name" value="Hydrolase"/>
    <property type="match status" value="1"/>
</dbReference>
<dbReference type="EMBL" id="JABFUD020000015">
    <property type="protein sequence ID" value="KAI5069386.1"/>
    <property type="molecule type" value="Genomic_DNA"/>
</dbReference>